<protein>
    <submittedName>
        <fullName evidence="1">Uncharacterized protein</fullName>
    </submittedName>
</protein>
<proteinExistence type="predicted"/>
<accession>K4I6E9</accession>
<reference evidence="1 2" key="1">
    <citation type="submission" date="2012-06" db="EMBL/GenBank/DDBJ databases">
        <title>Bacteriophages quickly and effectively reduce contamination of various foods with Salmonella.</title>
        <authorList>
            <person name="Woolston J."/>
            <person name="Parks A.R."/>
            <person name="Hanna L.F."/>
            <person name="Charbonneau D."/>
            <person name="Sulakvelidze A."/>
        </authorList>
    </citation>
    <scope>NUCLEOTIDE SEQUENCE [LARGE SCALE GENOMIC DNA]</scope>
</reference>
<evidence type="ECO:0000313" key="1">
    <source>
        <dbReference type="EMBL" id="AFU64215.1"/>
    </source>
</evidence>
<dbReference type="EMBL" id="JX181828">
    <property type="protein sequence ID" value="AFU64215.1"/>
    <property type="molecule type" value="Genomic_DNA"/>
</dbReference>
<keyword evidence="2" id="KW-1185">Reference proteome</keyword>
<sequence>MTKEQELALFSMVHSNVELSFRQVDSIIDLMKIKNSIDNDHLRTALLGLLEFVLRGSDLGPVNDIDDLTKLLNTGGDGFDTARILINCGPNKEEV</sequence>
<evidence type="ECO:0000313" key="2">
    <source>
        <dbReference type="Proteomes" id="UP000232831"/>
    </source>
</evidence>
<name>K4I6E9_9CAUD</name>
<dbReference type="KEGG" id="vg:40094241"/>
<dbReference type="RefSeq" id="YP_009617701.1">
    <property type="nucleotide sequence ID" value="NC_042061.1"/>
</dbReference>
<dbReference type="Proteomes" id="UP000232831">
    <property type="component" value="Segment"/>
</dbReference>
<dbReference type="GeneID" id="40094241"/>
<organism evidence="1 2">
    <name type="scientific">Salmonella phage STML-13-1</name>
    <dbReference type="NCBI Taxonomy" id="1204530"/>
    <lineage>
        <taxon>Viruses</taxon>
        <taxon>Duplodnaviria</taxon>
        <taxon>Heunggongvirae</taxon>
        <taxon>Uroviricota</taxon>
        <taxon>Caudoviricetes</taxon>
        <taxon>Pantevenvirales</taxon>
        <taxon>Ackermannviridae</taxon>
        <taxon>Cvivirinae</taxon>
        <taxon>Kuttervirus</taxon>
        <taxon>Kuttervirus STML131</taxon>
    </lineage>
</organism>